<evidence type="ECO:0000313" key="15">
    <source>
        <dbReference type="Proteomes" id="UP000185494"/>
    </source>
</evidence>
<keyword evidence="8 10" id="KW-0472">Membrane</keyword>
<evidence type="ECO:0000256" key="6">
    <source>
        <dbReference type="ARBA" id="ARBA00023053"/>
    </source>
</evidence>
<dbReference type="EMBL" id="CP015583">
    <property type="protein sequence ID" value="APT57639.1"/>
    <property type="molecule type" value="Genomic_DNA"/>
</dbReference>
<keyword evidence="2 10" id="KW-0813">Transport</keyword>
<dbReference type="KEGG" id="rgi:RGI145_11510"/>
<evidence type="ECO:0000313" key="16">
    <source>
        <dbReference type="Proteomes" id="UP001258945"/>
    </source>
</evidence>
<organism evidence="13 15">
    <name type="scientific">Roseomonas gilardii</name>
    <dbReference type="NCBI Taxonomy" id="257708"/>
    <lineage>
        <taxon>Bacteria</taxon>
        <taxon>Pseudomonadati</taxon>
        <taxon>Pseudomonadota</taxon>
        <taxon>Alphaproteobacteria</taxon>
        <taxon>Acetobacterales</taxon>
        <taxon>Roseomonadaceae</taxon>
        <taxon>Roseomonas</taxon>
    </lineage>
</organism>
<evidence type="ECO:0000313" key="13">
    <source>
        <dbReference type="EMBL" id="APT57639.1"/>
    </source>
</evidence>
<dbReference type="PRINTS" id="PR01084">
    <property type="entry name" value="NAHEXCHNGR"/>
</dbReference>
<evidence type="ECO:0000256" key="1">
    <source>
        <dbReference type="ARBA" id="ARBA00004651"/>
    </source>
</evidence>
<feature type="transmembrane region" description="Helical" evidence="10">
    <location>
        <begin position="183"/>
        <end position="204"/>
    </location>
</feature>
<dbReference type="InterPro" id="IPR006153">
    <property type="entry name" value="Cation/H_exchanger_TM"/>
</dbReference>
<comment type="caution">
    <text evidence="10">Lacks conserved residue(s) required for the propagation of feature annotation.</text>
</comment>
<comment type="similarity">
    <text evidence="10">Belongs to the monovalent cation:proton antiporter 1 (CPA1) transporter (TC 2.A.36) family.</text>
</comment>
<evidence type="ECO:0000256" key="7">
    <source>
        <dbReference type="ARBA" id="ARBA00023065"/>
    </source>
</evidence>
<dbReference type="GO" id="GO:0005886">
    <property type="term" value="C:plasma membrane"/>
    <property type="evidence" value="ECO:0007669"/>
    <property type="project" value="UniProtKB-SubCell"/>
</dbReference>
<evidence type="ECO:0000256" key="3">
    <source>
        <dbReference type="ARBA" id="ARBA00022475"/>
    </source>
</evidence>
<dbReference type="InterPro" id="IPR004705">
    <property type="entry name" value="Cation/H_exchanger_CPA1_bac"/>
</dbReference>
<dbReference type="InterPro" id="IPR018422">
    <property type="entry name" value="Cation/H_exchanger_CPA1"/>
</dbReference>
<evidence type="ECO:0000256" key="10">
    <source>
        <dbReference type="RuleBase" id="RU366002"/>
    </source>
</evidence>
<dbReference type="NCBIfam" id="TIGR00831">
    <property type="entry name" value="a_cpa1"/>
    <property type="match status" value="1"/>
</dbReference>
<dbReference type="Proteomes" id="UP001258945">
    <property type="component" value="Unassembled WGS sequence"/>
</dbReference>
<dbReference type="Pfam" id="PF00999">
    <property type="entry name" value="Na_H_Exchanger"/>
    <property type="match status" value="1"/>
</dbReference>
<accession>A0A1L7AG20</accession>
<protein>
    <submittedName>
        <fullName evidence="13">Na+/H+ antiporter</fullName>
    </submittedName>
</protein>
<keyword evidence="6 10" id="KW-0915">Sodium</keyword>
<feature type="compositionally biased region" description="Basic and acidic residues" evidence="11">
    <location>
        <begin position="474"/>
        <end position="495"/>
    </location>
</feature>
<sequence length="545" mass="59173">MDIVTLVLVMLLAVVVSNYIARLSPLPLPLPLLQIALGALLAHGMHFEVELEPEIFFLVFLPPLLFLDGWRIPKRGFFRDGWTILALALGLVVFTVLGMGLFIHWLIPAMPLAVAFALAAVLSPTDPIAVSSVAARVPIPHRLMHILEGESLLNDASGLVCLRFAVAAALTGTFSIAEASVTFLQLALGGVAIGVAVTVAVSFVQKRLLRHAGEDPGIQTLVSLLIPFGAYLAAEQMHTSGILAAVAAGIAMNYVENLGIALAVTRMRRAAVWDTVQLAANGAIFILLGEQLPRILAGAAATVNQAEHHDESWLVLYVIAITLGLAALRFAWVWISVQFVLLHASQKGQPVEQPSWHLVAVMALAGVKGAITLAGVLTLPLVSLDGTPFPARELAIFLAMGVILLSLVVASLSLPPLLRRLHLPPQPSHEHEEDEARAAAARAAIRAIERVQHELAEGRDDADLFAEAASHAMEPYHRSSDTRAQEPEEQERAQKRVAVERHLRLAGLRAERDELYHLRRARRIEDETLRRLVREIDLTEARYAS</sequence>
<keyword evidence="7 10" id="KW-0406">Ion transport</keyword>
<dbReference type="InterPro" id="IPR004709">
    <property type="entry name" value="NaH_exchanger"/>
</dbReference>
<dbReference type="Proteomes" id="UP000185494">
    <property type="component" value="Chromosome 1"/>
</dbReference>
<keyword evidence="4 10" id="KW-0812">Transmembrane</keyword>
<evidence type="ECO:0000259" key="12">
    <source>
        <dbReference type="Pfam" id="PF00999"/>
    </source>
</evidence>
<feature type="transmembrane region" description="Helical" evidence="10">
    <location>
        <begin position="314"/>
        <end position="335"/>
    </location>
</feature>
<reference evidence="13 15" key="1">
    <citation type="submission" date="2016-05" db="EMBL/GenBank/DDBJ databases">
        <title>Complete Genome and Methylome Analysis of Psychrotrophic Bacterial Isolates from Antarctic Lake Untersee.</title>
        <authorList>
            <person name="Fomenkov A."/>
            <person name="Akimov V.N."/>
            <person name="Vasilyeva L.V."/>
            <person name="Andersen D."/>
            <person name="Vincze T."/>
            <person name="Roberts R.J."/>
        </authorList>
    </citation>
    <scope>NUCLEOTIDE SEQUENCE [LARGE SCALE GENOMIC DNA]</scope>
    <source>
        <strain evidence="13 15">U14-5</strain>
    </source>
</reference>
<comment type="function">
    <text evidence="10">Na(+)/H(+) antiporter that extrudes sodium in exchange for external protons.</text>
</comment>
<keyword evidence="5 10" id="KW-1133">Transmembrane helix</keyword>
<reference evidence="14 16" key="2">
    <citation type="journal article" date="2019" name="Microb. Pathog.">
        <title>Comparison of VITEK 2, MALDI-TOF MS, 16S rRNA gene sequencing, and whole-genome sequencing for identification of Roseomonas mucosa.</title>
        <authorList>
            <person name="Rudolph W.W."/>
            <person name="Gunzer F."/>
            <person name="Trauth M."/>
            <person name="Bunk B."/>
            <person name="Bigge R."/>
            <person name="Schrottner P."/>
        </authorList>
    </citation>
    <scope>NUCLEOTIDE SEQUENCE [LARGE SCALE GENOMIC DNA]</scope>
    <source>
        <strain evidence="14 16">DSM 103800</strain>
    </source>
</reference>
<feature type="transmembrane region" description="Helical" evidence="10">
    <location>
        <begin position="240"/>
        <end position="264"/>
    </location>
</feature>
<dbReference type="PANTHER" id="PTHR10110:SF86">
    <property type="entry name" value="SODIUM_HYDROGEN EXCHANGER 7"/>
    <property type="match status" value="1"/>
</dbReference>
<reference evidence="14" key="3">
    <citation type="submission" date="2023-09" db="EMBL/GenBank/DDBJ databases">
        <authorList>
            <person name="Schober I."/>
            <person name="Bunk B."/>
        </authorList>
    </citation>
    <scope>NUCLEOTIDE SEQUENCE</scope>
    <source>
        <strain evidence="14">DSM 103800</strain>
    </source>
</reference>
<proteinExistence type="inferred from homology"/>
<evidence type="ECO:0000256" key="11">
    <source>
        <dbReference type="SAM" id="MobiDB-lite"/>
    </source>
</evidence>
<feature type="transmembrane region" description="Helical" evidence="10">
    <location>
        <begin position="394"/>
        <end position="414"/>
    </location>
</feature>
<dbReference type="STRING" id="257708.RGI145_11510"/>
<dbReference type="GO" id="GO:0015386">
    <property type="term" value="F:potassium:proton antiporter activity"/>
    <property type="evidence" value="ECO:0007669"/>
    <property type="project" value="TreeGrafter"/>
</dbReference>
<dbReference type="PANTHER" id="PTHR10110">
    <property type="entry name" value="SODIUM/HYDROGEN EXCHANGER"/>
    <property type="match status" value="1"/>
</dbReference>
<evidence type="ECO:0000256" key="4">
    <source>
        <dbReference type="ARBA" id="ARBA00022692"/>
    </source>
</evidence>
<feature type="region of interest" description="Disordered" evidence="11">
    <location>
        <begin position="473"/>
        <end position="495"/>
    </location>
</feature>
<dbReference type="GO" id="GO:0098719">
    <property type="term" value="P:sodium ion import across plasma membrane"/>
    <property type="evidence" value="ECO:0007669"/>
    <property type="project" value="TreeGrafter"/>
</dbReference>
<dbReference type="GO" id="GO:0051453">
    <property type="term" value="P:regulation of intracellular pH"/>
    <property type="evidence" value="ECO:0007669"/>
    <property type="project" value="TreeGrafter"/>
</dbReference>
<feature type="domain" description="Cation/H+ exchanger transmembrane" evidence="12">
    <location>
        <begin position="18"/>
        <end position="419"/>
    </location>
</feature>
<keyword evidence="10" id="KW-0050">Antiport</keyword>
<keyword evidence="9 10" id="KW-0739">Sodium transport</keyword>
<comment type="subcellular location">
    <subcellularLocation>
        <location evidence="10">Cell inner membrane</location>
        <topology evidence="10">Multi-pass membrane protein</topology>
    </subcellularLocation>
    <subcellularLocation>
        <location evidence="1">Cell membrane</location>
        <topology evidence="1">Multi-pass membrane protein</topology>
    </subcellularLocation>
</comment>
<dbReference type="AlphaFoldDB" id="A0A1L7AG20"/>
<feature type="transmembrane region" description="Helical" evidence="10">
    <location>
        <begin position="216"/>
        <end position="234"/>
    </location>
</feature>
<dbReference type="RefSeq" id="WP_075798464.1">
    <property type="nucleotide sequence ID" value="NZ_CP015583.1"/>
</dbReference>
<dbReference type="Gene3D" id="6.10.140.1330">
    <property type="match status" value="1"/>
</dbReference>
<dbReference type="eggNOG" id="COG0025">
    <property type="taxonomic scope" value="Bacteria"/>
</dbReference>
<keyword evidence="3" id="KW-1003">Cell membrane</keyword>
<feature type="transmembrane region" description="Helical" evidence="10">
    <location>
        <begin position="55"/>
        <end position="72"/>
    </location>
</feature>
<evidence type="ECO:0000256" key="9">
    <source>
        <dbReference type="ARBA" id="ARBA00023201"/>
    </source>
</evidence>
<evidence type="ECO:0000313" key="14">
    <source>
        <dbReference type="EMBL" id="MDT8329830.1"/>
    </source>
</evidence>
<gene>
    <name evidence="13" type="ORF">RGI145_11510</name>
    <name evidence="14" type="ORF">RQ831_02120</name>
</gene>
<name>A0A1L7AG20_9PROT</name>
<dbReference type="GO" id="GO:0015385">
    <property type="term" value="F:sodium:proton antiporter activity"/>
    <property type="evidence" value="ECO:0007669"/>
    <property type="project" value="InterPro"/>
</dbReference>
<feature type="transmembrane region" description="Helical" evidence="10">
    <location>
        <begin position="84"/>
        <end position="107"/>
    </location>
</feature>
<feature type="transmembrane region" description="Helical" evidence="10">
    <location>
        <begin position="356"/>
        <end position="382"/>
    </location>
</feature>
<evidence type="ECO:0000256" key="8">
    <source>
        <dbReference type="ARBA" id="ARBA00023136"/>
    </source>
</evidence>
<keyword evidence="16" id="KW-1185">Reference proteome</keyword>
<evidence type="ECO:0000256" key="2">
    <source>
        <dbReference type="ARBA" id="ARBA00022448"/>
    </source>
</evidence>
<evidence type="ECO:0000256" key="5">
    <source>
        <dbReference type="ARBA" id="ARBA00022989"/>
    </source>
</evidence>
<dbReference type="EMBL" id="JAVVDO010000002">
    <property type="protein sequence ID" value="MDT8329830.1"/>
    <property type="molecule type" value="Genomic_DNA"/>
</dbReference>
<keyword evidence="10" id="KW-0997">Cell inner membrane</keyword>